<comment type="caution">
    <text evidence="2">The sequence shown here is derived from an EMBL/GenBank/DDBJ whole genome shotgun (WGS) entry which is preliminary data.</text>
</comment>
<dbReference type="AlphaFoldDB" id="A0A4Z0H785"/>
<feature type="region of interest" description="Disordered" evidence="1">
    <location>
        <begin position="119"/>
        <end position="138"/>
    </location>
</feature>
<feature type="compositionally biased region" description="Basic and acidic residues" evidence="1">
    <location>
        <begin position="123"/>
        <end position="138"/>
    </location>
</feature>
<organism evidence="2 3">
    <name type="scientific">Halobacillus salinus</name>
    <dbReference type="NCBI Taxonomy" id="192814"/>
    <lineage>
        <taxon>Bacteria</taxon>
        <taxon>Bacillati</taxon>
        <taxon>Bacillota</taxon>
        <taxon>Bacilli</taxon>
        <taxon>Bacillales</taxon>
        <taxon>Bacillaceae</taxon>
        <taxon>Halobacillus</taxon>
    </lineage>
</organism>
<dbReference type="GO" id="GO:0016301">
    <property type="term" value="F:kinase activity"/>
    <property type="evidence" value="ECO:0007669"/>
    <property type="project" value="UniProtKB-KW"/>
</dbReference>
<evidence type="ECO:0000256" key="1">
    <source>
        <dbReference type="SAM" id="MobiDB-lite"/>
    </source>
</evidence>
<dbReference type="Gene3D" id="3.40.50.300">
    <property type="entry name" value="P-loop containing nucleotide triphosphate hydrolases"/>
    <property type="match status" value="1"/>
</dbReference>
<keyword evidence="2" id="KW-0418">Kinase</keyword>
<keyword evidence="2" id="KW-0808">Transferase</keyword>
<protein>
    <submittedName>
        <fullName evidence="2">Shikimate kinase</fullName>
    </submittedName>
</protein>
<sequence>MKLVLLFGPQAVGKMTVGQALEKTTGLKLFHNHMTIELLAPLFGFSDEMWRLSNSMRKEIFEAFSKSENDGMIFTFVWAFNQKEDWKMVDDIAGIFESNGGEVYFVELEAELEERLRRNKTPNRLEQKPSKRNVEQSEKRLLSSLDELRLSSEDGEIERKNYLKIDNTHLEADEVAEAIRTEFQLT</sequence>
<evidence type="ECO:0000313" key="3">
    <source>
        <dbReference type="Proteomes" id="UP000297982"/>
    </source>
</evidence>
<dbReference type="InterPro" id="IPR027417">
    <property type="entry name" value="P-loop_NTPase"/>
</dbReference>
<dbReference type="EMBL" id="SRJC01000001">
    <property type="protein sequence ID" value="TGB04875.1"/>
    <property type="molecule type" value="Genomic_DNA"/>
</dbReference>
<reference evidence="2 3" key="1">
    <citation type="journal article" date="2003" name="Int. J. Syst. Evol. Microbiol.">
        <title>Halobacillus salinus sp. nov., isolated from a salt lake on the coast of the East Sea in Korea.</title>
        <authorList>
            <person name="Yoon J.H."/>
            <person name="Kang K.H."/>
            <person name="Park Y.H."/>
        </authorList>
    </citation>
    <scope>NUCLEOTIDE SEQUENCE [LARGE SCALE GENOMIC DNA]</scope>
    <source>
        <strain evidence="2 3">HSL-3</strain>
    </source>
</reference>
<proteinExistence type="predicted"/>
<keyword evidence="3" id="KW-1185">Reference proteome</keyword>
<evidence type="ECO:0000313" key="2">
    <source>
        <dbReference type="EMBL" id="TGB04875.1"/>
    </source>
</evidence>
<dbReference type="Proteomes" id="UP000297982">
    <property type="component" value="Unassembled WGS sequence"/>
</dbReference>
<accession>A0A4Z0H785</accession>
<gene>
    <name evidence="2" type="ORF">E4663_07735</name>
</gene>
<name>A0A4Z0H785_9BACI</name>
<dbReference type="STRING" id="192814.GCA_900166575_01902"/>
<dbReference type="SUPFAM" id="SSF52540">
    <property type="entry name" value="P-loop containing nucleoside triphosphate hydrolases"/>
    <property type="match status" value="1"/>
</dbReference>
<dbReference type="RefSeq" id="WP_135327162.1">
    <property type="nucleotide sequence ID" value="NZ_SRJC01000001.1"/>
</dbReference>